<proteinExistence type="predicted"/>
<organism evidence="1 2">
    <name type="scientific">Planococcus halotolerans</name>
    <dbReference type="NCBI Taxonomy" id="2233542"/>
    <lineage>
        <taxon>Bacteria</taxon>
        <taxon>Bacillati</taxon>
        <taxon>Bacillota</taxon>
        <taxon>Bacilli</taxon>
        <taxon>Bacillales</taxon>
        <taxon>Caryophanaceae</taxon>
        <taxon>Planococcus</taxon>
    </lineage>
</organism>
<accession>A0A365L5M3</accession>
<dbReference type="GO" id="GO:0016787">
    <property type="term" value="F:hydrolase activity"/>
    <property type="evidence" value="ECO:0007669"/>
    <property type="project" value="UniProtKB-KW"/>
</dbReference>
<comment type="caution">
    <text evidence="1">The sequence shown here is derived from an EMBL/GenBank/DDBJ whole genome shotgun (WGS) entry which is preliminary data.</text>
</comment>
<evidence type="ECO:0000313" key="1">
    <source>
        <dbReference type="EMBL" id="RAZ80730.1"/>
    </source>
</evidence>
<keyword evidence="1" id="KW-0378">Hydrolase</keyword>
<keyword evidence="2" id="KW-1185">Reference proteome</keyword>
<dbReference type="RefSeq" id="WP_112221161.1">
    <property type="nucleotide sequence ID" value="NZ_CP196859.1"/>
</dbReference>
<evidence type="ECO:0000313" key="2">
    <source>
        <dbReference type="Proteomes" id="UP000251002"/>
    </source>
</evidence>
<dbReference type="AlphaFoldDB" id="A0A365L5M3"/>
<sequence length="247" mass="27433">MIFSYASWKEKLASAGKPAEQATAAAPAEETEEEMEAVSEETADIDLNELTASMDSQVQEVFFNRKGQGEKVQFLIIGSEAMNDGEPGYAELLTDALESSYEGFVETEVMSFEGTSEEFLMSGPELSTGYDVVLMEPFTLKNNGRVEIETEHVHIQNVFGEILSAESDAELVLHPPQPIYGAQFYQTQVSALEQFAEMRDYAYINHWEQWPSTEDLALKEYLTEDSNPNNTGAAVWADALIAYFTGS</sequence>
<gene>
    <name evidence="1" type="ORF">DP120_00100</name>
</gene>
<dbReference type="EMBL" id="QLZR01000001">
    <property type="protein sequence ID" value="RAZ80730.1"/>
    <property type="molecule type" value="Genomic_DNA"/>
</dbReference>
<reference evidence="1 2" key="1">
    <citation type="submission" date="2018-06" db="EMBL/GenBank/DDBJ databases">
        <title>The draft genome sequences of strains SCU63 and S1.</title>
        <authorList>
            <person name="Gan L."/>
        </authorList>
    </citation>
    <scope>NUCLEOTIDE SEQUENCE [LARGE SCALE GENOMIC DNA]</scope>
    <source>
        <strain evidence="1 2">SCU63</strain>
    </source>
</reference>
<name>A0A365L5M3_9BACL</name>
<protein>
    <submittedName>
        <fullName evidence="1">SGNH/GDSL hydrolase family protein</fullName>
    </submittedName>
</protein>
<dbReference type="Proteomes" id="UP000251002">
    <property type="component" value="Unassembled WGS sequence"/>
</dbReference>